<organism evidence="2 3">
    <name type="scientific">Cylindrotheca closterium</name>
    <dbReference type="NCBI Taxonomy" id="2856"/>
    <lineage>
        <taxon>Eukaryota</taxon>
        <taxon>Sar</taxon>
        <taxon>Stramenopiles</taxon>
        <taxon>Ochrophyta</taxon>
        <taxon>Bacillariophyta</taxon>
        <taxon>Bacillariophyceae</taxon>
        <taxon>Bacillariophycidae</taxon>
        <taxon>Bacillariales</taxon>
        <taxon>Bacillariaceae</taxon>
        <taxon>Cylindrotheca</taxon>
    </lineage>
</organism>
<feature type="compositionally biased region" description="Low complexity" evidence="1">
    <location>
        <begin position="318"/>
        <end position="328"/>
    </location>
</feature>
<evidence type="ECO:0000313" key="3">
    <source>
        <dbReference type="Proteomes" id="UP001295423"/>
    </source>
</evidence>
<feature type="region of interest" description="Disordered" evidence="1">
    <location>
        <begin position="297"/>
        <end position="339"/>
    </location>
</feature>
<keyword evidence="3" id="KW-1185">Reference proteome</keyword>
<sequence length="611" mass="68415">MSSPPRIQRDHGDMPDDMVLFPIGDDSSDYMSPELTRPPVHHQQHQQEEEADRGSPVEFPADESHADTSSRITKGKVAASSVAETKTTAQMTNLTERSEHPRTEDAWDFEMELMTKSRVFRSVLSQPIPVWNDMEEAVLQYAPQWKPAQRSKLIELWVKFMELKVIVEDYSGNEEDLLLAPTQLIGRVWYSITQNSHLYQEVLYWIQDYHDKDRCLIYRPPLTLSPSNFNDSHSQEEGDSSSGGGGGGPNSSSDHAAKDDDTAIAHFQEGSHHRLERAQRLFICYFQQAMPESLKAVNNMSKRRSSETIQENNIVAENASDAGDSDFSGNDDDCDDHDHDDDMELDNKSVHTEASENWITKFQSWLSCWEDPFGSNASTSATAEPKKKARSQNELLREQEGNDASFWPCATTNNVKDDVEIIRRSNNIGQPNAGSADDPLPALNETDEQSSTLWVTFDSKQDTTVEDDELTFLTMDTALDKGSPEKRGKKKAKFYSPPRRFQAGHQQATITTPPTPQTPQSPKKPPPSSYAAQYSSPRKTKNKLPSVAAQQRKAPPTPSAAAAAAGAATPPPKAATKAQAKQQREQEKKEMNWKALKAKFRIASMILKEFE</sequence>
<dbReference type="Proteomes" id="UP001295423">
    <property type="component" value="Unassembled WGS sequence"/>
</dbReference>
<feature type="compositionally biased region" description="Low complexity" evidence="1">
    <location>
        <begin position="559"/>
        <end position="581"/>
    </location>
</feature>
<comment type="caution">
    <text evidence="2">The sequence shown here is derived from an EMBL/GenBank/DDBJ whole genome shotgun (WGS) entry which is preliminary data.</text>
</comment>
<protein>
    <submittedName>
        <fullName evidence="2">Uncharacterized protein</fullName>
    </submittedName>
</protein>
<evidence type="ECO:0000256" key="1">
    <source>
        <dbReference type="SAM" id="MobiDB-lite"/>
    </source>
</evidence>
<feature type="compositionally biased region" description="Pro residues" evidence="1">
    <location>
        <begin position="513"/>
        <end position="528"/>
    </location>
</feature>
<gene>
    <name evidence="2" type="ORF">CYCCA115_LOCUS1809</name>
</gene>
<feature type="compositionally biased region" description="Acidic residues" evidence="1">
    <location>
        <begin position="329"/>
        <end position="339"/>
    </location>
</feature>
<feature type="region of interest" description="Disordered" evidence="1">
    <location>
        <begin position="1"/>
        <end position="86"/>
    </location>
</feature>
<feature type="compositionally biased region" description="Basic and acidic residues" evidence="1">
    <location>
        <begin position="45"/>
        <end position="55"/>
    </location>
</feature>
<proteinExistence type="predicted"/>
<dbReference type="AlphaFoldDB" id="A0AAD2CFC4"/>
<name>A0AAD2CFC4_9STRA</name>
<feature type="region of interest" description="Disordered" evidence="1">
    <location>
        <begin position="227"/>
        <end position="257"/>
    </location>
</feature>
<feature type="region of interest" description="Disordered" evidence="1">
    <location>
        <begin position="376"/>
        <end position="409"/>
    </location>
</feature>
<feature type="region of interest" description="Disordered" evidence="1">
    <location>
        <begin position="426"/>
        <end position="455"/>
    </location>
</feature>
<feature type="region of interest" description="Disordered" evidence="1">
    <location>
        <begin position="479"/>
        <end position="591"/>
    </location>
</feature>
<feature type="compositionally biased region" description="Basic and acidic residues" evidence="1">
    <location>
        <begin position="582"/>
        <end position="591"/>
    </location>
</feature>
<evidence type="ECO:0000313" key="2">
    <source>
        <dbReference type="EMBL" id="CAJ1929975.1"/>
    </source>
</evidence>
<reference evidence="2" key="1">
    <citation type="submission" date="2023-08" db="EMBL/GenBank/DDBJ databases">
        <authorList>
            <person name="Audoor S."/>
            <person name="Bilcke G."/>
        </authorList>
    </citation>
    <scope>NUCLEOTIDE SEQUENCE</scope>
</reference>
<accession>A0AAD2CFC4</accession>
<dbReference type="EMBL" id="CAKOGP040000102">
    <property type="protein sequence ID" value="CAJ1929975.1"/>
    <property type="molecule type" value="Genomic_DNA"/>
</dbReference>